<proteinExistence type="predicted"/>
<dbReference type="PANTHER" id="PTHR41161:SF1">
    <property type="entry name" value="PROTEIN NCBP2AS2"/>
    <property type="match status" value="1"/>
</dbReference>
<protein>
    <submittedName>
        <fullName evidence="1">SFRICE_000835</fullName>
    </submittedName>
</protein>
<organism evidence="1">
    <name type="scientific">Spodoptera frugiperda</name>
    <name type="common">Fall armyworm</name>
    <dbReference type="NCBI Taxonomy" id="7108"/>
    <lineage>
        <taxon>Eukaryota</taxon>
        <taxon>Metazoa</taxon>
        <taxon>Ecdysozoa</taxon>
        <taxon>Arthropoda</taxon>
        <taxon>Hexapoda</taxon>
        <taxon>Insecta</taxon>
        <taxon>Pterygota</taxon>
        <taxon>Neoptera</taxon>
        <taxon>Endopterygota</taxon>
        <taxon>Lepidoptera</taxon>
        <taxon>Glossata</taxon>
        <taxon>Ditrysia</taxon>
        <taxon>Noctuoidea</taxon>
        <taxon>Noctuidae</taxon>
        <taxon>Amphipyrinae</taxon>
        <taxon>Spodoptera</taxon>
    </lineage>
</organism>
<dbReference type="AlphaFoldDB" id="A0A2H1VKW7"/>
<accession>A0A2H1VKW7</accession>
<evidence type="ECO:0000313" key="1">
    <source>
        <dbReference type="EMBL" id="SOQ41465.1"/>
    </source>
</evidence>
<gene>
    <name evidence="1" type="ORF">SFRICE_000835</name>
</gene>
<dbReference type="InterPro" id="IPR042407">
    <property type="entry name" value="NCBP2-AS2"/>
</dbReference>
<dbReference type="PANTHER" id="PTHR41161">
    <property type="entry name" value="PROTEIN NCBP2AS2"/>
    <property type="match status" value="1"/>
</dbReference>
<dbReference type="EMBL" id="ODYU01003117">
    <property type="protein sequence ID" value="SOQ41465.1"/>
    <property type="molecule type" value="Genomic_DNA"/>
</dbReference>
<name>A0A2H1VKW7_SPOFR</name>
<sequence>MPIRAILRYLANNEHLVQKLAESYPVRRAAQLAVSVFYRGKEKLSDVDPQQVNRIMSFLKKFSENLREGIQDAKKQLKK</sequence>
<reference evidence="1" key="1">
    <citation type="submission" date="2016-07" db="EMBL/GenBank/DDBJ databases">
        <authorList>
            <person name="Bretaudeau A."/>
        </authorList>
    </citation>
    <scope>NUCLEOTIDE SEQUENCE</scope>
    <source>
        <strain evidence="1">Rice</strain>
        <tissue evidence="1">Whole body</tissue>
    </source>
</reference>